<evidence type="ECO:0000313" key="1">
    <source>
        <dbReference type="EMBL" id="CAA9457315.1"/>
    </source>
</evidence>
<protein>
    <submittedName>
        <fullName evidence="1">Coenzyme A transferase</fullName>
    </submittedName>
</protein>
<accession>A0A6J4QWF4</accession>
<dbReference type="EMBL" id="CADCVD010000164">
    <property type="protein sequence ID" value="CAA9457315.1"/>
    <property type="molecule type" value="Genomic_DNA"/>
</dbReference>
<dbReference type="InterPro" id="IPR037171">
    <property type="entry name" value="NagB/RpiA_transferase-like"/>
</dbReference>
<organism evidence="1">
    <name type="scientific">uncultured Rubrobacteraceae bacterium</name>
    <dbReference type="NCBI Taxonomy" id="349277"/>
    <lineage>
        <taxon>Bacteria</taxon>
        <taxon>Bacillati</taxon>
        <taxon>Actinomycetota</taxon>
        <taxon>Rubrobacteria</taxon>
        <taxon>Rubrobacterales</taxon>
        <taxon>Rubrobacteraceae</taxon>
        <taxon>environmental samples</taxon>
    </lineage>
</organism>
<name>A0A6J4QWF4_9ACTN</name>
<sequence>MNRNKVISVDEAVDVILDGDTVATSGFVGTGFPEELAIALERRFVETGSPKDLTLIYAAGQGDGKTRGLNHFGGEGMVKRVIGGHWGLVPSLGALALENKIEAYCFPQGVISLLFREIAGHRPGLISTVGINTFVDPRLDGGKMNDVTTEDLIEVLELDGTEYLFYKSFPINVALLRGTTSDEEGNVTMEKEALTLEVLSMAQAVKNSGGIVIVQVERVTTERILSPQAVKLPGALVDCVVVASSPENHMQTFGEAYNPAYTGEIKVSNKTIAPIPLDVRKVIARRAAMFLKINAVVNLGIGMPEGVASVANEEEILNLITLTVEPGGVGGIPAGGLSFGAVANAQAIIDQPYQFDFYDGGGLDQAFLGMAEVDGEGNVNVSRFGPKLAGAGGFINISQNARSVYFMGTFASRARFALENGNLRILAPGSSKFVERVGQVTFSGEYARSRGQTVYYVTERCVFRLTEAGLEIIEIAPGVVLNRDILAHMAFRPIIPDNIRSMDARIFLDEPMGLKDRSPMSLNERLQYDSEKNVMYVNFEGMSIETEEDANELADFLDESLASCGRKVHVIVNYDNFYLSPRAADRFYKMVRHNEENYFLSSIRYSTDAFFRHQLGEDFAKADLEQRIYRDFDEARENLRLTDL</sequence>
<dbReference type="PANTHER" id="PTHR43293:SF1">
    <property type="entry name" value="ACETATE COA-TRANSFERASE YDIF"/>
    <property type="match status" value="1"/>
</dbReference>
<dbReference type="InterPro" id="IPR004165">
    <property type="entry name" value="CoA_trans_fam_I"/>
</dbReference>
<keyword evidence="1" id="KW-0808">Transferase</keyword>
<dbReference type="SMART" id="SM00882">
    <property type="entry name" value="CoA_trans"/>
    <property type="match status" value="1"/>
</dbReference>
<proteinExistence type="predicted"/>
<dbReference type="Gene3D" id="3.40.1080.10">
    <property type="entry name" value="Glutaconate Coenzyme A-transferase"/>
    <property type="match status" value="2"/>
</dbReference>
<dbReference type="AlphaFoldDB" id="A0A6J4QWF4"/>
<reference evidence="1" key="1">
    <citation type="submission" date="2020-02" db="EMBL/GenBank/DDBJ databases">
        <authorList>
            <person name="Meier V. D."/>
        </authorList>
    </citation>
    <scope>NUCLEOTIDE SEQUENCE</scope>
    <source>
        <strain evidence="1">AVDCRST_MAG37</strain>
    </source>
</reference>
<dbReference type="Pfam" id="PF01144">
    <property type="entry name" value="CoA_trans"/>
    <property type="match status" value="1"/>
</dbReference>
<dbReference type="SUPFAM" id="SSF100950">
    <property type="entry name" value="NagB/RpiA/CoA transferase-like"/>
    <property type="match status" value="2"/>
</dbReference>
<dbReference type="PANTHER" id="PTHR43293">
    <property type="entry name" value="ACETATE COA-TRANSFERASE YDIF"/>
    <property type="match status" value="1"/>
</dbReference>
<gene>
    <name evidence="1" type="ORF">AVDCRST_MAG37-3222</name>
</gene>
<dbReference type="GO" id="GO:0008410">
    <property type="term" value="F:CoA-transferase activity"/>
    <property type="evidence" value="ECO:0007669"/>
    <property type="project" value="InterPro"/>
</dbReference>